<feature type="transmembrane region" description="Helical" evidence="6">
    <location>
        <begin position="211"/>
        <end position="229"/>
    </location>
</feature>
<dbReference type="Pfam" id="PF01943">
    <property type="entry name" value="Polysacc_synt"/>
    <property type="match status" value="1"/>
</dbReference>
<evidence type="ECO:0000313" key="7">
    <source>
        <dbReference type="EMBL" id="QUY36569.1"/>
    </source>
</evidence>
<keyword evidence="3 6" id="KW-0812">Transmembrane</keyword>
<keyword evidence="4 6" id="KW-1133">Transmembrane helix</keyword>
<feature type="transmembrane region" description="Helical" evidence="6">
    <location>
        <begin position="381"/>
        <end position="401"/>
    </location>
</feature>
<evidence type="ECO:0000256" key="4">
    <source>
        <dbReference type="ARBA" id="ARBA00022989"/>
    </source>
</evidence>
<proteinExistence type="predicted"/>
<feature type="transmembrane region" description="Helical" evidence="6">
    <location>
        <begin position="438"/>
        <end position="459"/>
    </location>
</feature>
<evidence type="ECO:0000256" key="5">
    <source>
        <dbReference type="ARBA" id="ARBA00023136"/>
    </source>
</evidence>
<dbReference type="PANTHER" id="PTHR30250">
    <property type="entry name" value="PST FAMILY PREDICTED COLANIC ACID TRANSPORTER"/>
    <property type="match status" value="1"/>
</dbReference>
<dbReference type="RefSeq" id="WP_212638869.1">
    <property type="nucleotide sequence ID" value="NZ_CP059558.1"/>
</dbReference>
<dbReference type="InterPro" id="IPR002797">
    <property type="entry name" value="Polysacc_synth"/>
</dbReference>
<dbReference type="GO" id="GO:0005886">
    <property type="term" value="C:plasma membrane"/>
    <property type="evidence" value="ECO:0007669"/>
    <property type="project" value="UniProtKB-SubCell"/>
</dbReference>
<feature type="transmembrane region" description="Helical" evidence="6">
    <location>
        <begin position="324"/>
        <end position="344"/>
    </location>
</feature>
<feature type="transmembrane region" description="Helical" evidence="6">
    <location>
        <begin position="108"/>
        <end position="127"/>
    </location>
</feature>
<feature type="transmembrane region" description="Helical" evidence="6">
    <location>
        <begin position="74"/>
        <end position="96"/>
    </location>
</feature>
<reference evidence="7" key="1">
    <citation type="submission" date="2020-07" db="EMBL/GenBank/DDBJ databases">
        <title>Acinetobacter junii strain YR7 chromosome and plasmid pNDM-YR7.</title>
        <authorList>
            <person name="Tang B."/>
        </authorList>
    </citation>
    <scope>NUCLEOTIDE SEQUENCE</scope>
    <source>
        <strain evidence="7">YR7</strain>
    </source>
</reference>
<feature type="transmembrane region" description="Helical" evidence="6">
    <location>
        <begin position="42"/>
        <end position="62"/>
    </location>
</feature>
<feature type="transmembrane region" description="Helical" evidence="6">
    <location>
        <begin position="249"/>
        <end position="270"/>
    </location>
</feature>
<dbReference type="Proteomes" id="UP000679388">
    <property type="component" value="Chromosome"/>
</dbReference>
<name>A0AAX1MG55_ACIJU</name>
<gene>
    <name evidence="7" type="ORF">H2677_15310</name>
</gene>
<feature type="transmembrane region" description="Helical" evidence="6">
    <location>
        <begin position="413"/>
        <end position="432"/>
    </location>
</feature>
<feature type="transmembrane region" description="Helical" evidence="6">
    <location>
        <begin position="148"/>
        <end position="164"/>
    </location>
</feature>
<evidence type="ECO:0000256" key="6">
    <source>
        <dbReference type="SAM" id="Phobius"/>
    </source>
</evidence>
<organism evidence="7 8">
    <name type="scientific">Acinetobacter junii</name>
    <dbReference type="NCBI Taxonomy" id="40215"/>
    <lineage>
        <taxon>Bacteria</taxon>
        <taxon>Pseudomonadati</taxon>
        <taxon>Pseudomonadota</taxon>
        <taxon>Gammaproteobacteria</taxon>
        <taxon>Moraxellales</taxon>
        <taxon>Moraxellaceae</taxon>
        <taxon>Acinetobacter</taxon>
    </lineage>
</organism>
<accession>A0AAX1MG55</accession>
<keyword evidence="5 6" id="KW-0472">Membrane</keyword>
<evidence type="ECO:0000256" key="3">
    <source>
        <dbReference type="ARBA" id="ARBA00022692"/>
    </source>
</evidence>
<feature type="transmembrane region" description="Helical" evidence="6">
    <location>
        <begin position="291"/>
        <end position="312"/>
    </location>
</feature>
<evidence type="ECO:0000313" key="8">
    <source>
        <dbReference type="Proteomes" id="UP000679388"/>
    </source>
</evidence>
<dbReference type="GeneID" id="70093910"/>
<evidence type="ECO:0000256" key="2">
    <source>
        <dbReference type="ARBA" id="ARBA00022475"/>
    </source>
</evidence>
<sequence length="471" mass="53862">MNTKKIFGYAVGPIGTGLLGFITLPIITWFYSAADVGRVSMLQVSTSLAILLFSFGLDQAYVREYHESKNKPALLKMVLFPCLVVSVLSFLLLAIYDLKIISQWLYEIPSTFLSFMAILCFITALVSRFLSLILRMQEKSFAFSMSQLLPKIIFLFIVINAVWLGFSRDIYSLITANTVSLVLAFLVFAWNTRSEWLIAINEKININELKSAFSFGWPLIFGGLASWGLNVMDRLFLRHFSTYTELGIYSITMSIAVVVTIFAGIFNTIWSPMVYKWMSEDNFDYEKIDLILEYVVAAIYFFIVLSSLFSWIIPYFLPVQYNNIQYLITVCLLGPLLYTLSEVTGIGISVVRKTKFSMLCAFIAMLCSATLNYFLVPKFGAAGAAISTAIAFFIFFVLRTLISQLVWRKKSHLKIFIILVSLLILSGLNLLLEDLRMEIYFIWVGMFFLGLILFNKIFIDFFRKYLYGERI</sequence>
<dbReference type="InterPro" id="IPR050833">
    <property type="entry name" value="Poly_Biosynth_Transport"/>
</dbReference>
<dbReference type="PANTHER" id="PTHR30250:SF11">
    <property type="entry name" value="O-ANTIGEN TRANSPORTER-RELATED"/>
    <property type="match status" value="1"/>
</dbReference>
<keyword evidence="2" id="KW-1003">Cell membrane</keyword>
<dbReference type="AlphaFoldDB" id="A0AAX1MG55"/>
<feature type="transmembrane region" description="Helical" evidence="6">
    <location>
        <begin position="7"/>
        <end position="30"/>
    </location>
</feature>
<dbReference type="EMBL" id="CP059558">
    <property type="protein sequence ID" value="QUY36569.1"/>
    <property type="molecule type" value="Genomic_DNA"/>
</dbReference>
<protein>
    <submittedName>
        <fullName evidence="7">Oligosaccharide flippase family protein</fullName>
    </submittedName>
</protein>
<comment type="subcellular location">
    <subcellularLocation>
        <location evidence="1">Cell membrane</location>
        <topology evidence="1">Multi-pass membrane protein</topology>
    </subcellularLocation>
</comment>
<feature type="transmembrane region" description="Helical" evidence="6">
    <location>
        <begin position="356"/>
        <end position="375"/>
    </location>
</feature>
<feature type="transmembrane region" description="Helical" evidence="6">
    <location>
        <begin position="170"/>
        <end position="190"/>
    </location>
</feature>
<evidence type="ECO:0000256" key="1">
    <source>
        <dbReference type="ARBA" id="ARBA00004651"/>
    </source>
</evidence>